<evidence type="ECO:0000256" key="3">
    <source>
        <dbReference type="SAM" id="Coils"/>
    </source>
</evidence>
<evidence type="ECO:0000256" key="4">
    <source>
        <dbReference type="SAM" id="MobiDB-lite"/>
    </source>
</evidence>
<keyword evidence="1" id="KW-0813">Transport</keyword>
<accession>A0A835MB57</accession>
<reference evidence="5 6" key="1">
    <citation type="submission" date="2020-10" db="EMBL/GenBank/DDBJ databases">
        <title>The Coptis chinensis genome and diversification of protoberbering-type alkaloids.</title>
        <authorList>
            <person name="Wang B."/>
            <person name="Shu S."/>
            <person name="Song C."/>
            <person name="Liu Y."/>
        </authorList>
    </citation>
    <scope>NUCLEOTIDE SEQUENCE [LARGE SCALE GENOMIC DNA]</scope>
    <source>
        <strain evidence="5">HL-2020</strain>
        <tissue evidence="5">Leaf</tissue>
    </source>
</reference>
<keyword evidence="3" id="KW-0175">Coiled coil</keyword>
<proteinExistence type="predicted"/>
<dbReference type="OrthoDB" id="687110at2759"/>
<dbReference type="InterPro" id="IPR007930">
    <property type="entry name" value="DUF724"/>
</dbReference>
<keyword evidence="2" id="KW-0341">Growth regulation</keyword>
<feature type="region of interest" description="Disordered" evidence="4">
    <location>
        <begin position="262"/>
        <end position="291"/>
    </location>
</feature>
<evidence type="ECO:0000256" key="2">
    <source>
        <dbReference type="ARBA" id="ARBA00022604"/>
    </source>
</evidence>
<gene>
    <name evidence="5" type="ORF">IFM89_035317</name>
</gene>
<name>A0A835MB57_9MAGN</name>
<protein>
    <submittedName>
        <fullName evidence="5">Uncharacterized protein</fullName>
    </submittedName>
</protein>
<sequence length="636" mass="70730">MSNEAITPQNAPVKSLKEAWSSNLVESSSSLEKTFNDQYNNAIGDERALHSSDDVSTTLNSTLSERDLPSDVVFASQENMMQLAPENVKSSRPLKKGGQEVTEVPIFLKACNARGVSVGSRTDVEAQFILSSITTKDVIEVEHSEDIGLLAPHAKFQEKHFIVQPTGQIQEPLCGDQSDQPEGVASQTENVSKKKGHPKGKKCSGGRPQAVSLGMALESEGLEHDSTINEVTDSMTSYVAEESQPLLPKQIDLQEVGVANQTENLLKRKRGRPKGSGGKQKRGRPEAVSSGMTFEVQDEQHTLYLSFEKSESLVDNKDKDPELEAGSKEMMFIQTECTQLLSPAEEETPTSFPCLENSDAPMSENNGDQQLMPNVVINAVDASTHSFKHIESSTVAGNSLSLVEFVDDHYDNARGYESDTHISVEGTTATHLSPSRHIEACRSLPFIKSSLLWESVESMEVFKILPQQPHFCPLEQYNEVAREGMAIGKMLIFANLLEKTGRVKLDEPRSTLEDKLEALMDIEECGFTVQPIRTRLEELLSIKDSINELDDKSKAIEREVSDEKLKYDEVEDSLEQLNMELQVLVMDKEMKDHNVAELQRTIDEIQENIEDVRSEFNRLVASPWWTSIGDELSQNI</sequence>
<organism evidence="5 6">
    <name type="scientific">Coptis chinensis</name>
    <dbReference type="NCBI Taxonomy" id="261450"/>
    <lineage>
        <taxon>Eukaryota</taxon>
        <taxon>Viridiplantae</taxon>
        <taxon>Streptophyta</taxon>
        <taxon>Embryophyta</taxon>
        <taxon>Tracheophyta</taxon>
        <taxon>Spermatophyta</taxon>
        <taxon>Magnoliopsida</taxon>
        <taxon>Ranunculales</taxon>
        <taxon>Ranunculaceae</taxon>
        <taxon>Coptidoideae</taxon>
        <taxon>Coptis</taxon>
    </lineage>
</organism>
<comment type="caution">
    <text evidence="5">The sequence shown here is derived from an EMBL/GenBank/DDBJ whole genome shotgun (WGS) entry which is preliminary data.</text>
</comment>
<keyword evidence="6" id="KW-1185">Reference proteome</keyword>
<feature type="compositionally biased region" description="Polar residues" evidence="4">
    <location>
        <begin position="177"/>
        <end position="190"/>
    </location>
</feature>
<feature type="compositionally biased region" description="Basic residues" evidence="4">
    <location>
        <begin position="193"/>
        <end position="204"/>
    </location>
</feature>
<evidence type="ECO:0000313" key="5">
    <source>
        <dbReference type="EMBL" id="KAF9617336.1"/>
    </source>
</evidence>
<evidence type="ECO:0000313" key="6">
    <source>
        <dbReference type="Proteomes" id="UP000631114"/>
    </source>
</evidence>
<feature type="coiled-coil region" evidence="3">
    <location>
        <begin position="539"/>
        <end position="622"/>
    </location>
</feature>
<evidence type="ECO:0000256" key="1">
    <source>
        <dbReference type="ARBA" id="ARBA00022448"/>
    </source>
</evidence>
<dbReference type="AlphaFoldDB" id="A0A835MB57"/>
<dbReference type="Proteomes" id="UP000631114">
    <property type="component" value="Unassembled WGS sequence"/>
</dbReference>
<dbReference type="EMBL" id="JADFTS010000003">
    <property type="protein sequence ID" value="KAF9617336.1"/>
    <property type="molecule type" value="Genomic_DNA"/>
</dbReference>
<dbReference type="Pfam" id="PF05266">
    <property type="entry name" value="DUF724"/>
    <property type="match status" value="1"/>
</dbReference>
<feature type="region of interest" description="Disordered" evidence="4">
    <location>
        <begin position="170"/>
        <end position="209"/>
    </location>
</feature>